<evidence type="ECO:0000256" key="1">
    <source>
        <dbReference type="SAM" id="MobiDB-lite"/>
    </source>
</evidence>
<protein>
    <recommendedName>
        <fullName evidence="2">DUF6697 domain-containing protein</fullName>
    </recommendedName>
</protein>
<evidence type="ECO:0000259" key="2">
    <source>
        <dbReference type="Pfam" id="PF20411"/>
    </source>
</evidence>
<feature type="compositionally biased region" description="Basic and acidic residues" evidence="1">
    <location>
        <begin position="1"/>
        <end position="16"/>
    </location>
</feature>
<dbReference type="Proteomes" id="UP000521872">
    <property type="component" value="Unassembled WGS sequence"/>
</dbReference>
<name>A0A8H4VMB3_9AGAR</name>
<feature type="compositionally biased region" description="Basic and acidic residues" evidence="1">
    <location>
        <begin position="344"/>
        <end position="374"/>
    </location>
</feature>
<comment type="caution">
    <text evidence="3">The sequence shown here is derived from an EMBL/GenBank/DDBJ whole genome shotgun (WGS) entry which is preliminary data.</text>
</comment>
<evidence type="ECO:0000313" key="3">
    <source>
        <dbReference type="EMBL" id="KAF4615941.1"/>
    </source>
</evidence>
<accession>A0A8H4VMB3</accession>
<keyword evidence="4" id="KW-1185">Reference proteome</keyword>
<feature type="compositionally biased region" description="Basic residues" evidence="1">
    <location>
        <begin position="334"/>
        <end position="343"/>
    </location>
</feature>
<evidence type="ECO:0000313" key="4">
    <source>
        <dbReference type="Proteomes" id="UP000521872"/>
    </source>
</evidence>
<feature type="compositionally biased region" description="Basic and acidic residues" evidence="1">
    <location>
        <begin position="27"/>
        <end position="43"/>
    </location>
</feature>
<proteinExistence type="predicted"/>
<dbReference type="AlphaFoldDB" id="A0A8H4VMB3"/>
<sequence length="388" mass="44396">MEFQSKELHTNVKVEQQEPDPTILQDDVSRQESLRSETEERDPNSYVPIPEPEAEADTLKIKKRSPSPTIVAVRIERDQESSSPSRPAKRRKVEVVLLPLADIKKLEKARDHVDFQKLKAMKNPMVKKKKDMELSLRTVRDRLIPIGGADFFDITLPQPDREVMPSDEGYKEVLRVFTRIKDGIWQYMGMYELKGCTPPSLTRAEWQEQPQKVRSKWAKEICRQGWGENIRAGILGRKMFGKRRLTKEEFDEAMSKTDALNSITPDEVYRALDEGIESLGVYTMKCVGYDNAFQLEICEKFASYIPPPPKARKAANATKPPGQKQNKAPATSKIRGKKRKRQSSKNDHDSDNTDGEREWAAEESDGHEGVELKVYKNRGTRSRPTVPT</sequence>
<organism evidence="3 4">
    <name type="scientific">Agrocybe pediades</name>
    <dbReference type="NCBI Taxonomy" id="84607"/>
    <lineage>
        <taxon>Eukaryota</taxon>
        <taxon>Fungi</taxon>
        <taxon>Dikarya</taxon>
        <taxon>Basidiomycota</taxon>
        <taxon>Agaricomycotina</taxon>
        <taxon>Agaricomycetes</taxon>
        <taxon>Agaricomycetidae</taxon>
        <taxon>Agaricales</taxon>
        <taxon>Agaricineae</taxon>
        <taxon>Strophariaceae</taxon>
        <taxon>Agrocybe</taxon>
    </lineage>
</organism>
<feature type="domain" description="DUF6697" evidence="2">
    <location>
        <begin position="169"/>
        <end position="300"/>
    </location>
</feature>
<feature type="region of interest" description="Disordered" evidence="1">
    <location>
        <begin position="309"/>
        <end position="388"/>
    </location>
</feature>
<feature type="region of interest" description="Disordered" evidence="1">
    <location>
        <begin position="1"/>
        <end position="90"/>
    </location>
</feature>
<dbReference type="Pfam" id="PF20411">
    <property type="entry name" value="DUF6697"/>
    <property type="match status" value="1"/>
</dbReference>
<dbReference type="EMBL" id="JAACJL010000032">
    <property type="protein sequence ID" value="KAF4615941.1"/>
    <property type="molecule type" value="Genomic_DNA"/>
</dbReference>
<reference evidence="3 4" key="1">
    <citation type="submission" date="2019-12" db="EMBL/GenBank/DDBJ databases">
        <authorList>
            <person name="Floudas D."/>
            <person name="Bentzer J."/>
            <person name="Ahren D."/>
            <person name="Johansson T."/>
            <person name="Persson P."/>
            <person name="Tunlid A."/>
        </authorList>
    </citation>
    <scope>NUCLEOTIDE SEQUENCE [LARGE SCALE GENOMIC DNA]</scope>
    <source>
        <strain evidence="3 4">CBS 102.39</strain>
    </source>
</reference>
<dbReference type="InterPro" id="IPR046520">
    <property type="entry name" value="DUF6697"/>
</dbReference>
<gene>
    <name evidence="3" type="ORF">D9613_011357</name>
</gene>